<protein>
    <submittedName>
        <fullName evidence="1">Uncharacterized protein</fullName>
    </submittedName>
</protein>
<evidence type="ECO:0000313" key="1">
    <source>
        <dbReference type="EMBL" id="KAH3726943.1"/>
    </source>
</evidence>
<accession>A0A9D4HRM5</accession>
<proteinExistence type="predicted"/>
<dbReference type="Proteomes" id="UP000828390">
    <property type="component" value="Unassembled WGS sequence"/>
</dbReference>
<dbReference type="EMBL" id="JAIWYP010000012">
    <property type="protein sequence ID" value="KAH3726943.1"/>
    <property type="molecule type" value="Genomic_DNA"/>
</dbReference>
<sequence>MRGEQLTDIRGHVVI</sequence>
<comment type="caution">
    <text evidence="1">The sequence shown here is derived from an EMBL/GenBank/DDBJ whole genome shotgun (WGS) entry which is preliminary data.</text>
</comment>
<gene>
    <name evidence="1" type="ORF">DPMN_052822</name>
</gene>
<keyword evidence="2" id="KW-1185">Reference proteome</keyword>
<evidence type="ECO:0000313" key="2">
    <source>
        <dbReference type="Proteomes" id="UP000828390"/>
    </source>
</evidence>
<name>A0A9D4HRM5_DREPO</name>
<reference evidence="1" key="1">
    <citation type="journal article" date="2019" name="bioRxiv">
        <title>The Genome of the Zebra Mussel, Dreissena polymorpha: A Resource for Invasive Species Research.</title>
        <authorList>
            <person name="McCartney M.A."/>
            <person name="Auch B."/>
            <person name="Kono T."/>
            <person name="Mallez S."/>
            <person name="Zhang Y."/>
            <person name="Obille A."/>
            <person name="Becker A."/>
            <person name="Abrahante J.E."/>
            <person name="Garbe J."/>
            <person name="Badalamenti J.P."/>
            <person name="Herman A."/>
            <person name="Mangelson H."/>
            <person name="Liachko I."/>
            <person name="Sullivan S."/>
            <person name="Sone E.D."/>
            <person name="Koren S."/>
            <person name="Silverstein K.A.T."/>
            <person name="Beckman K.B."/>
            <person name="Gohl D.M."/>
        </authorList>
    </citation>
    <scope>NUCLEOTIDE SEQUENCE</scope>
    <source>
        <strain evidence="1">Duluth1</strain>
        <tissue evidence="1">Whole animal</tissue>
    </source>
</reference>
<reference evidence="1" key="2">
    <citation type="submission" date="2020-11" db="EMBL/GenBank/DDBJ databases">
        <authorList>
            <person name="McCartney M.A."/>
            <person name="Auch B."/>
            <person name="Kono T."/>
            <person name="Mallez S."/>
            <person name="Becker A."/>
            <person name="Gohl D.M."/>
            <person name="Silverstein K.A.T."/>
            <person name="Koren S."/>
            <person name="Bechman K.B."/>
            <person name="Herman A."/>
            <person name="Abrahante J.E."/>
            <person name="Garbe J."/>
        </authorList>
    </citation>
    <scope>NUCLEOTIDE SEQUENCE</scope>
    <source>
        <strain evidence="1">Duluth1</strain>
        <tissue evidence="1">Whole animal</tissue>
    </source>
</reference>
<organism evidence="1 2">
    <name type="scientific">Dreissena polymorpha</name>
    <name type="common">Zebra mussel</name>
    <name type="synonym">Mytilus polymorpha</name>
    <dbReference type="NCBI Taxonomy" id="45954"/>
    <lineage>
        <taxon>Eukaryota</taxon>
        <taxon>Metazoa</taxon>
        <taxon>Spiralia</taxon>
        <taxon>Lophotrochozoa</taxon>
        <taxon>Mollusca</taxon>
        <taxon>Bivalvia</taxon>
        <taxon>Autobranchia</taxon>
        <taxon>Heteroconchia</taxon>
        <taxon>Euheterodonta</taxon>
        <taxon>Imparidentia</taxon>
        <taxon>Neoheterodontei</taxon>
        <taxon>Myida</taxon>
        <taxon>Dreissenoidea</taxon>
        <taxon>Dreissenidae</taxon>
        <taxon>Dreissena</taxon>
    </lineage>
</organism>